<evidence type="ECO:0008006" key="4">
    <source>
        <dbReference type="Google" id="ProtNLM"/>
    </source>
</evidence>
<dbReference type="EMBL" id="CP014229">
    <property type="protein sequence ID" value="AMD89202.1"/>
    <property type="molecule type" value="Genomic_DNA"/>
</dbReference>
<evidence type="ECO:0000313" key="2">
    <source>
        <dbReference type="EMBL" id="AMD89202.1"/>
    </source>
</evidence>
<name>A0A0X8JIK6_9BACT</name>
<dbReference type="STRING" id="44742.AXF13_03220"/>
<sequence length="408" mass="45592">MSRKRPSGACAAWRRRLPAPAVLATLVCLMWGLWATPLSARPQNLRQLSEITNKLTETSVSYGAIPALYRPRYDRVQDADLNMSQEDVVFVVMLPGGPRIYPQRFMVWHQVVNELIDDVAYAVTYCPITGTLMAYNASMNGLNLIFDLEGRLYDGNSVLIDRNSGSLWLQETGMAFDGPLLGRGMPTIPVFWTTWGAARRVYPDAPVLAQPRGSRPYGRDPYGSYLKKNTYYNNDILVYPVQRLDRRFARKTPMLCLEYENFLLAVDIAYVKKKGAVNFFLGPSALLAVHDPQLDVVRIYNRQIWAEPFLFVSQYGRLMDINTRSVWDPATGKALDGNMRGASMKQYFGGYSMWFAWYSLNPETLVIPGPGEVPADLLSLTPPGVDDPAGKSPPAKNGDAAGTRSSQP</sequence>
<dbReference type="Pfam" id="PF11376">
    <property type="entry name" value="DUF3179"/>
    <property type="match status" value="1"/>
</dbReference>
<evidence type="ECO:0000256" key="1">
    <source>
        <dbReference type="SAM" id="MobiDB-lite"/>
    </source>
</evidence>
<reference evidence="3" key="1">
    <citation type="submission" date="2016-02" db="EMBL/GenBank/DDBJ databases">
        <authorList>
            <person name="Holder M.E."/>
            <person name="Ajami N.J."/>
            <person name="Petrosino J.F."/>
        </authorList>
    </citation>
    <scope>NUCLEOTIDE SEQUENCE [LARGE SCALE GENOMIC DNA]</scope>
    <source>
        <strain evidence="3">CCUG 45958</strain>
    </source>
</reference>
<gene>
    <name evidence="2" type="ORF">AXF13_03220</name>
</gene>
<protein>
    <recommendedName>
        <fullName evidence="4">DUF3179 domain-containing protein</fullName>
    </recommendedName>
</protein>
<dbReference type="Proteomes" id="UP000069241">
    <property type="component" value="Chromosome"/>
</dbReference>
<evidence type="ECO:0000313" key="3">
    <source>
        <dbReference type="Proteomes" id="UP000069241"/>
    </source>
</evidence>
<keyword evidence="3" id="KW-1185">Reference proteome</keyword>
<dbReference type="AlphaFoldDB" id="A0A0X8JIK6"/>
<dbReference type="InterPro" id="IPR021516">
    <property type="entry name" value="DUF3179"/>
</dbReference>
<proteinExistence type="predicted"/>
<dbReference type="KEGG" id="dfi:AXF13_03220"/>
<organism evidence="2 3">
    <name type="scientific">Desulfovibrio fairfieldensis</name>
    <dbReference type="NCBI Taxonomy" id="44742"/>
    <lineage>
        <taxon>Bacteria</taxon>
        <taxon>Pseudomonadati</taxon>
        <taxon>Thermodesulfobacteriota</taxon>
        <taxon>Desulfovibrionia</taxon>
        <taxon>Desulfovibrionales</taxon>
        <taxon>Desulfovibrionaceae</taxon>
        <taxon>Desulfovibrio</taxon>
    </lineage>
</organism>
<feature type="region of interest" description="Disordered" evidence="1">
    <location>
        <begin position="377"/>
        <end position="408"/>
    </location>
</feature>
<accession>A0A0X8JIK6</accession>
<dbReference type="RefSeq" id="WP_062251622.1">
    <property type="nucleotide sequence ID" value="NZ_CP014229.1"/>
</dbReference>